<dbReference type="Proteomes" id="UP000008798">
    <property type="component" value="Chromosome"/>
</dbReference>
<sequence>MFLVYRLNNTMDSMFESNTYVFRDLKKSLREIIAEEKGMVTLNSQFKSIDIRDISDNYRFIGGKEQCAEFIKKSLASMPQERCVNKTIQRTYRREDIPDAVFTKSHRDVEY</sequence>
<dbReference type="AlphaFoldDB" id="D4J4W9"/>
<dbReference type="HOGENOM" id="CLU_2154072_0_0_9"/>
<dbReference type="KEGG" id="cct:CC1_04750"/>
<gene>
    <name evidence="1" type="ORF">CC1_04750</name>
</gene>
<evidence type="ECO:0000313" key="2">
    <source>
        <dbReference type="Proteomes" id="UP000008798"/>
    </source>
</evidence>
<reference evidence="1 2" key="2">
    <citation type="submission" date="2010-03" db="EMBL/GenBank/DDBJ databases">
        <authorList>
            <person name="Pajon A."/>
        </authorList>
    </citation>
    <scope>NUCLEOTIDE SEQUENCE [LARGE SCALE GENOMIC DNA]</scope>
    <source>
        <strain evidence="1 2">GD/7</strain>
    </source>
</reference>
<dbReference type="PATRIC" id="fig|717962.3.peg.289"/>
<protein>
    <submittedName>
        <fullName evidence="1">Uncharacterized protein</fullName>
    </submittedName>
</protein>
<name>D4J4W9_9FIRM</name>
<organism evidence="1 2">
    <name type="scientific">Coprococcus catus GD/7</name>
    <dbReference type="NCBI Taxonomy" id="717962"/>
    <lineage>
        <taxon>Bacteria</taxon>
        <taxon>Bacillati</taxon>
        <taxon>Bacillota</taxon>
        <taxon>Clostridia</taxon>
        <taxon>Lachnospirales</taxon>
        <taxon>Lachnospiraceae</taxon>
        <taxon>Coprococcus</taxon>
    </lineage>
</organism>
<proteinExistence type="predicted"/>
<dbReference type="EMBL" id="FP929038">
    <property type="protein sequence ID" value="CBK79390.1"/>
    <property type="molecule type" value="Genomic_DNA"/>
</dbReference>
<reference evidence="1 2" key="1">
    <citation type="submission" date="2010-03" db="EMBL/GenBank/DDBJ databases">
        <title>The genome sequence of Coprococcus catus GD/7.</title>
        <authorList>
            <consortium name="metaHIT consortium -- http://www.metahit.eu/"/>
            <person name="Pajon A."/>
            <person name="Turner K."/>
            <person name="Parkhill J."/>
            <person name="Duncan S."/>
            <person name="Flint H."/>
        </authorList>
    </citation>
    <scope>NUCLEOTIDE SEQUENCE [LARGE SCALE GENOMIC DNA]</scope>
    <source>
        <strain evidence="1 2">GD/7</strain>
    </source>
</reference>
<accession>D4J4W9</accession>
<evidence type="ECO:0000313" key="1">
    <source>
        <dbReference type="EMBL" id="CBK79390.1"/>
    </source>
</evidence>